<dbReference type="Pfam" id="PF07715">
    <property type="entry name" value="Plug"/>
    <property type="match status" value="1"/>
</dbReference>
<feature type="chain" id="PRO_5047405777" evidence="6">
    <location>
        <begin position="30"/>
        <end position="1068"/>
    </location>
</feature>
<dbReference type="SUPFAM" id="SSF56935">
    <property type="entry name" value="Porins"/>
    <property type="match status" value="1"/>
</dbReference>
<dbReference type="Gene3D" id="2.170.130.10">
    <property type="entry name" value="TonB-dependent receptor, plug domain"/>
    <property type="match status" value="1"/>
</dbReference>
<comment type="subcellular location">
    <subcellularLocation>
        <location evidence="1 4">Cell outer membrane</location>
    </subcellularLocation>
</comment>
<reference evidence="9 10" key="1">
    <citation type="submission" date="2020-08" db="EMBL/GenBank/DDBJ databases">
        <title>Putative novel bacterial strains isolated from necrotic wheat leaf tissues caused by Xanthomonas translucens.</title>
        <authorList>
            <person name="Tambong J.T."/>
        </authorList>
    </citation>
    <scope>NUCLEOTIDE SEQUENCE [LARGE SCALE GENOMIC DNA]</scope>
    <source>
        <strain evidence="10">DOAB 1063</strain>
    </source>
</reference>
<dbReference type="NCBIfam" id="TIGR01782">
    <property type="entry name" value="TonB-Xanth-Caul"/>
    <property type="match status" value="1"/>
</dbReference>
<evidence type="ECO:0000256" key="6">
    <source>
        <dbReference type="SAM" id="SignalP"/>
    </source>
</evidence>
<dbReference type="InterPro" id="IPR010104">
    <property type="entry name" value="TonB_rcpt_bac"/>
</dbReference>
<evidence type="ECO:0000256" key="4">
    <source>
        <dbReference type="RuleBase" id="RU003357"/>
    </source>
</evidence>
<organism evidence="9 10">
    <name type="scientific">Sphingomonas albertensis</name>
    <dbReference type="NCBI Taxonomy" id="2762591"/>
    <lineage>
        <taxon>Bacteria</taxon>
        <taxon>Pseudomonadati</taxon>
        <taxon>Pseudomonadota</taxon>
        <taxon>Alphaproteobacteria</taxon>
        <taxon>Sphingomonadales</taxon>
        <taxon>Sphingomonadaceae</taxon>
        <taxon>Sphingomonas</taxon>
    </lineage>
</organism>
<evidence type="ECO:0000256" key="2">
    <source>
        <dbReference type="ARBA" id="ARBA00023136"/>
    </source>
</evidence>
<feature type="signal peptide" evidence="6">
    <location>
        <begin position="1"/>
        <end position="29"/>
    </location>
</feature>
<dbReference type="EMBL" id="JACONT010000018">
    <property type="protein sequence ID" value="MBC3941997.1"/>
    <property type="molecule type" value="Genomic_DNA"/>
</dbReference>
<keyword evidence="3" id="KW-0998">Cell outer membrane</keyword>
<dbReference type="InterPro" id="IPR037066">
    <property type="entry name" value="Plug_dom_sf"/>
</dbReference>
<comment type="caution">
    <text evidence="9">The sequence shown here is derived from an EMBL/GenBank/DDBJ whole genome shotgun (WGS) entry which is preliminary data.</text>
</comment>
<gene>
    <name evidence="9" type="ORF">H8S47_09940</name>
</gene>
<feature type="region of interest" description="Disordered" evidence="5">
    <location>
        <begin position="38"/>
        <end position="65"/>
    </location>
</feature>
<dbReference type="RefSeq" id="WP_187503712.1">
    <property type="nucleotide sequence ID" value="NZ_CP162536.1"/>
</dbReference>
<evidence type="ECO:0000313" key="9">
    <source>
        <dbReference type="EMBL" id="MBC3941997.1"/>
    </source>
</evidence>
<evidence type="ECO:0000256" key="3">
    <source>
        <dbReference type="ARBA" id="ARBA00023237"/>
    </source>
</evidence>
<keyword evidence="6" id="KW-0732">Signal</keyword>
<evidence type="ECO:0000259" key="8">
    <source>
        <dbReference type="Pfam" id="PF07715"/>
    </source>
</evidence>
<accession>A0ABR7ANG8</accession>
<name>A0ABR7ANG8_9SPHN</name>
<dbReference type="InterPro" id="IPR000531">
    <property type="entry name" value="Beta-barrel_TonB"/>
</dbReference>
<keyword evidence="2 4" id="KW-0472">Membrane</keyword>
<dbReference type="PANTHER" id="PTHR40980:SF3">
    <property type="entry name" value="TONB-DEPENDENT RECEPTOR-LIKE BETA-BARREL DOMAIN-CONTAINING PROTEIN"/>
    <property type="match status" value="1"/>
</dbReference>
<keyword evidence="10" id="KW-1185">Reference proteome</keyword>
<comment type="similarity">
    <text evidence="4">Belongs to the TonB-dependent receptor family.</text>
</comment>
<feature type="domain" description="TonB-dependent receptor-like beta-barrel" evidence="7">
    <location>
        <begin position="506"/>
        <end position="1035"/>
    </location>
</feature>
<protein>
    <submittedName>
        <fullName evidence="9">TonB-dependent receptor</fullName>
    </submittedName>
</protein>
<evidence type="ECO:0000256" key="5">
    <source>
        <dbReference type="SAM" id="MobiDB-lite"/>
    </source>
</evidence>
<dbReference type="InterPro" id="IPR036942">
    <property type="entry name" value="Beta-barrel_TonB_sf"/>
</dbReference>
<keyword evidence="9" id="KW-0675">Receptor</keyword>
<feature type="compositionally biased region" description="Polar residues" evidence="5">
    <location>
        <begin position="39"/>
        <end position="48"/>
    </location>
</feature>
<keyword evidence="4" id="KW-0798">TonB box</keyword>
<feature type="domain" description="TonB-dependent receptor plug" evidence="8">
    <location>
        <begin position="89"/>
        <end position="203"/>
    </location>
</feature>
<evidence type="ECO:0000259" key="7">
    <source>
        <dbReference type="Pfam" id="PF00593"/>
    </source>
</evidence>
<dbReference type="PANTHER" id="PTHR40980">
    <property type="entry name" value="PLUG DOMAIN-CONTAINING PROTEIN"/>
    <property type="match status" value="1"/>
</dbReference>
<dbReference type="Pfam" id="PF00593">
    <property type="entry name" value="TonB_dep_Rec_b-barrel"/>
    <property type="match status" value="1"/>
</dbReference>
<dbReference type="InterPro" id="IPR012910">
    <property type="entry name" value="Plug_dom"/>
</dbReference>
<proteinExistence type="inferred from homology"/>
<dbReference type="Proteomes" id="UP000597613">
    <property type="component" value="Unassembled WGS sequence"/>
</dbReference>
<evidence type="ECO:0000256" key="1">
    <source>
        <dbReference type="ARBA" id="ARBA00004442"/>
    </source>
</evidence>
<dbReference type="Gene3D" id="2.40.170.20">
    <property type="entry name" value="TonB-dependent receptor, beta-barrel domain"/>
    <property type="match status" value="1"/>
</dbReference>
<evidence type="ECO:0000313" key="10">
    <source>
        <dbReference type="Proteomes" id="UP000597613"/>
    </source>
</evidence>
<sequence>MRGRTFLVALGCTTSVGAMSLCLAVPAMAQSGAGIDTNAPATNAQPGSEDSPAVAQVNAPNDAGSTVDTSTDIIVTGVRASLNRAIDIKRNSAGVVDAISAEDIGKFPDTNLAESLQRITGVSINRVNGEGSQVAVRGFSGDFNLVTVNGRQMPASNVDTSGGNAFARGTGRSFDFQNLASEGVSTLEVYKTGRATVPSGGIGATINIVTRKPLDSRESGFSGSIGGKALYDSSIEDAESKKHRVTPEASGILNWKNEAGTFGAAVFGSYQLRESASVSSNPNYWNVVPTETFFGSTTYVTATTVVTNRPTTPYVLIPNDSRYALSENRRERINGQAVLQFKPTETLEFTLDGLYARNKLREQRSEQTNWFNRPFNQVTFDNNTQMASAVFIQENENPVKDGGFEQQQYATQTELKSFGGNAKWGFADNLTLTLDGHHSTSKSTPDNSNGTSATLLSLGAPVIASHSVDFTTGFPQQAITINDVVKGNGNGVLDVGDVGTQVARTITSRQSQRINEGRAQISWDLGEGSRFDFGGNYIDTKMQSSSQQTQQTLGDWGIGDTGVPERIAGDLLTTYCLTCKFDKYNPNSSGSSLTAFRGNAVDLLNIFQPYYLDIDSQLPAGAPRVHQVSGSGNVNDTVREKTWAVFGQLTWAGEIAGRRANLLIGARYERTKSRSTALQAVPTAVIWTADNDFFVQVPSETNLVPGRGGYSNLLPSVDFNIEVVRNVKARVSFGRTLARAPYGNLFATATVQQPPRPVALGGTGGGTAQNPALLPLVSDNFDASIEWYYKPSSFVSVGFFDKRVRNFIGTGITNQNLFGLRDPSSGAAGTLSGTALSQLRNGNFDQSDVNLFTYTALLVQNGGNVAAADATFRANATGTTVNQQFADAISGAVDITAGANDPLLVLAVSQPLNNREGKIHGFEVAWTNFFGDTGFGFAASYTKVDGNVNVDPYADPTVNIFALTGLGDSANGTLIYDKNGLSARIAYNWRAKYLQATNQGEGRNPLFTAAFGTLDANISYDINENIALSLEAINLTSESVRQYGRTKENLVFAQELKPRYLLGARYRF</sequence>